<evidence type="ECO:0000256" key="10">
    <source>
        <dbReference type="ARBA" id="ARBA00023160"/>
    </source>
</evidence>
<comment type="similarity">
    <text evidence="2 17">Belongs to the thiolase-like superfamily. Beta-ketoacyl-ACP synthases family.</text>
</comment>
<dbReference type="PROSITE" id="PS00606">
    <property type="entry name" value="KS3_1"/>
    <property type="match status" value="1"/>
</dbReference>
<dbReference type="RefSeq" id="WP_088390027.1">
    <property type="nucleotide sequence ID" value="NZ_MTCZ01000002.1"/>
</dbReference>
<evidence type="ECO:0000256" key="2">
    <source>
        <dbReference type="ARBA" id="ARBA00008467"/>
    </source>
</evidence>
<comment type="caution">
    <text evidence="19">The sequence shown here is derived from an EMBL/GenBank/DDBJ whole genome shotgun (WGS) entry which is preliminary data.</text>
</comment>
<keyword evidence="11" id="KW-0012">Acyltransferase</keyword>
<dbReference type="SMART" id="SM00825">
    <property type="entry name" value="PKS_KS"/>
    <property type="match status" value="1"/>
</dbReference>
<dbReference type="AlphaFoldDB" id="A0A246GLZ4"/>
<evidence type="ECO:0000256" key="1">
    <source>
        <dbReference type="ARBA" id="ARBA00004496"/>
    </source>
</evidence>
<dbReference type="GO" id="GO:0004315">
    <property type="term" value="F:3-oxoacyl-[acyl-carrier-protein] synthase activity"/>
    <property type="evidence" value="ECO:0007669"/>
    <property type="project" value="UniProtKB-EC"/>
</dbReference>
<evidence type="ECO:0000256" key="14">
    <source>
        <dbReference type="ARBA" id="ARBA00042143"/>
    </source>
</evidence>
<keyword evidence="10" id="KW-0275">Fatty acid biosynthesis</keyword>
<protein>
    <recommendedName>
        <fullName evidence="12">3-oxoacyl-[acyl-carrier-protein] synthase 1</fullName>
        <ecNumber evidence="4">2.3.1.41</ecNumber>
    </recommendedName>
    <alternativeName>
        <fullName evidence="13">3-oxoacyl-[acyl-carrier-protein] synthase I</fullName>
    </alternativeName>
    <alternativeName>
        <fullName evidence="14">Beta-ketoacyl-ACP synthase I</fullName>
    </alternativeName>
</protein>
<dbReference type="Proteomes" id="UP000197768">
    <property type="component" value="Unassembled WGS sequence"/>
</dbReference>
<keyword evidence="5" id="KW-0963">Cytoplasm</keyword>
<dbReference type="InterPro" id="IPR014030">
    <property type="entry name" value="Ketoacyl_synth_N"/>
</dbReference>
<dbReference type="Gene3D" id="3.40.47.10">
    <property type="match status" value="1"/>
</dbReference>
<evidence type="ECO:0000259" key="18">
    <source>
        <dbReference type="PROSITE" id="PS52004"/>
    </source>
</evidence>
<dbReference type="InterPro" id="IPR020615">
    <property type="entry name" value="Thiolase_acyl_enz_int_AS"/>
</dbReference>
<reference evidence="19 20" key="1">
    <citation type="journal article" date="2017" name="Infect. Genet. Evol.">
        <title>Comparative genome analysis of fish pathogen Flavobacterium columnare reveals extensive sequence diversity within the species.</title>
        <authorList>
            <person name="Kayansamruaj P."/>
            <person name="Dong H.T."/>
            <person name="Hirono I."/>
            <person name="Kondo H."/>
            <person name="Senapin S."/>
            <person name="Rodkhum C."/>
        </authorList>
    </citation>
    <scope>NUCLEOTIDE SEQUENCE [LARGE SCALE GENOMIC DNA]</scope>
    <source>
        <strain evidence="19 20">1215</strain>
    </source>
</reference>
<evidence type="ECO:0000256" key="11">
    <source>
        <dbReference type="ARBA" id="ARBA00023315"/>
    </source>
</evidence>
<dbReference type="GO" id="GO:0006633">
    <property type="term" value="P:fatty acid biosynthetic process"/>
    <property type="evidence" value="ECO:0007669"/>
    <property type="project" value="UniProtKB-KW"/>
</dbReference>
<dbReference type="InterPro" id="IPR016039">
    <property type="entry name" value="Thiolase-like"/>
</dbReference>
<dbReference type="PANTHER" id="PTHR11712:SF306">
    <property type="entry name" value="3-OXOACYL-[ACYL-CARRIER-PROTEIN] SYNTHASE 1"/>
    <property type="match status" value="1"/>
</dbReference>
<comment type="catalytic activity">
    <reaction evidence="16">
        <text>a fatty acyl-[ACP] + malonyl-[ACP] + H(+) = a 3-oxoacyl-[ACP] + holo-[ACP] + CO2</text>
        <dbReference type="Rhea" id="RHEA:22836"/>
        <dbReference type="Rhea" id="RHEA-COMP:9623"/>
        <dbReference type="Rhea" id="RHEA-COMP:9685"/>
        <dbReference type="Rhea" id="RHEA-COMP:9916"/>
        <dbReference type="Rhea" id="RHEA-COMP:14125"/>
        <dbReference type="ChEBI" id="CHEBI:15378"/>
        <dbReference type="ChEBI" id="CHEBI:16526"/>
        <dbReference type="ChEBI" id="CHEBI:64479"/>
        <dbReference type="ChEBI" id="CHEBI:78449"/>
        <dbReference type="ChEBI" id="CHEBI:78776"/>
        <dbReference type="ChEBI" id="CHEBI:138651"/>
        <dbReference type="EC" id="2.3.1.41"/>
    </reaction>
    <physiologicalReaction direction="left-to-right" evidence="16">
        <dbReference type="Rhea" id="RHEA:22837"/>
    </physiologicalReaction>
</comment>
<dbReference type="GO" id="GO:0005829">
    <property type="term" value="C:cytosol"/>
    <property type="evidence" value="ECO:0007669"/>
    <property type="project" value="TreeGrafter"/>
</dbReference>
<evidence type="ECO:0000313" key="20">
    <source>
        <dbReference type="Proteomes" id="UP000197768"/>
    </source>
</evidence>
<dbReference type="InterPro" id="IPR018201">
    <property type="entry name" value="Ketoacyl_synth_AS"/>
</dbReference>
<comment type="subcellular location">
    <subcellularLocation>
        <location evidence="1">Cytoplasm</location>
    </subcellularLocation>
</comment>
<comment type="subunit">
    <text evidence="3">Homodimer.</text>
</comment>
<dbReference type="Pfam" id="PF02801">
    <property type="entry name" value="Ketoacyl-synt_C"/>
    <property type="match status" value="1"/>
</dbReference>
<dbReference type="PANTHER" id="PTHR11712">
    <property type="entry name" value="POLYKETIDE SYNTHASE-RELATED"/>
    <property type="match status" value="1"/>
</dbReference>
<evidence type="ECO:0000256" key="12">
    <source>
        <dbReference type="ARBA" id="ARBA00039450"/>
    </source>
</evidence>
<evidence type="ECO:0000256" key="15">
    <source>
        <dbReference type="ARBA" id="ARBA00048121"/>
    </source>
</evidence>
<sequence>MGRRVVITGMGIYSCLGTSLEEVKESLYQGKSGIVFDEERKEFGFQSALTGMVPNPELKAFLNRRQRISIGQETEYAYMATIEALKQAKIDDAFFDNNEVGILYGNDSVSKAVIDATDIVREKKDTALIGSGAIFKSMNSTVTMNLATIFRLRGVNMTISAACASGSHSVGLGFHLIKSGLQDIIICGGAQEINKYGMASFDGLGVFSPRENDPTKASRPFDKNRDGLVPSGGGATLILESYESAVKRGAPIIAEVIGYGFSSNGGHISTPNVDGPSTAMRRALEQAGVSPDEITYINAHATSTPLGDANEAKAIYEVFGSKPYVSSTKSMTGHECWMAGASELIYSTLMMQNDFIAPNINFDEPDEDSAKLNIVKETVNQKFDLYLSNSFGFGGTNSAVIVKKFKE</sequence>
<dbReference type="PROSITE" id="PS51257">
    <property type="entry name" value="PROKAR_LIPOPROTEIN"/>
    <property type="match status" value="1"/>
</dbReference>
<dbReference type="PROSITE" id="PS00098">
    <property type="entry name" value="THIOLASE_1"/>
    <property type="match status" value="1"/>
</dbReference>
<gene>
    <name evidence="19" type="ORF">BWK59_00460</name>
</gene>
<dbReference type="CDD" id="cd00834">
    <property type="entry name" value="KAS_I_II"/>
    <property type="match status" value="1"/>
</dbReference>
<dbReference type="InterPro" id="IPR014031">
    <property type="entry name" value="Ketoacyl_synth_C"/>
</dbReference>
<name>A0A246GLZ4_9FLAO</name>
<dbReference type="InterPro" id="IPR000794">
    <property type="entry name" value="Beta-ketoacyl_synthase"/>
</dbReference>
<proteinExistence type="inferred from homology"/>
<evidence type="ECO:0000256" key="17">
    <source>
        <dbReference type="RuleBase" id="RU003694"/>
    </source>
</evidence>
<evidence type="ECO:0000256" key="7">
    <source>
        <dbReference type="ARBA" id="ARBA00022679"/>
    </source>
</evidence>
<feature type="domain" description="Ketosynthase family 3 (KS3)" evidence="18">
    <location>
        <begin position="2"/>
        <end position="404"/>
    </location>
</feature>
<dbReference type="SUPFAM" id="SSF53901">
    <property type="entry name" value="Thiolase-like"/>
    <property type="match status" value="2"/>
</dbReference>
<comment type="catalytic activity">
    <reaction evidence="15">
        <text>(3Z)-decenoyl-[ACP] + malonyl-[ACP] + H(+) = 3-oxo-(5Z)-dodecenoyl-[ACP] + holo-[ACP] + CO2</text>
        <dbReference type="Rhea" id="RHEA:54940"/>
        <dbReference type="Rhea" id="RHEA-COMP:9623"/>
        <dbReference type="Rhea" id="RHEA-COMP:9685"/>
        <dbReference type="Rhea" id="RHEA-COMP:9927"/>
        <dbReference type="Rhea" id="RHEA-COMP:14042"/>
        <dbReference type="ChEBI" id="CHEBI:15378"/>
        <dbReference type="ChEBI" id="CHEBI:16526"/>
        <dbReference type="ChEBI" id="CHEBI:64479"/>
        <dbReference type="ChEBI" id="CHEBI:78449"/>
        <dbReference type="ChEBI" id="CHEBI:78798"/>
        <dbReference type="ChEBI" id="CHEBI:138410"/>
    </reaction>
    <physiologicalReaction direction="left-to-right" evidence="15">
        <dbReference type="Rhea" id="RHEA:54941"/>
    </physiologicalReaction>
</comment>
<dbReference type="PROSITE" id="PS52004">
    <property type="entry name" value="KS3_2"/>
    <property type="match status" value="1"/>
</dbReference>
<evidence type="ECO:0000256" key="8">
    <source>
        <dbReference type="ARBA" id="ARBA00022832"/>
    </source>
</evidence>
<evidence type="ECO:0000256" key="13">
    <source>
        <dbReference type="ARBA" id="ARBA00041620"/>
    </source>
</evidence>
<dbReference type="EC" id="2.3.1.41" evidence="4"/>
<evidence type="ECO:0000256" key="9">
    <source>
        <dbReference type="ARBA" id="ARBA00023098"/>
    </source>
</evidence>
<dbReference type="InterPro" id="IPR020841">
    <property type="entry name" value="PKS_Beta-ketoAc_synthase_dom"/>
</dbReference>
<dbReference type="EMBL" id="MTCZ01000002">
    <property type="protein sequence ID" value="OWP85360.1"/>
    <property type="molecule type" value="Genomic_DNA"/>
</dbReference>
<evidence type="ECO:0000256" key="16">
    <source>
        <dbReference type="ARBA" id="ARBA00048506"/>
    </source>
</evidence>
<evidence type="ECO:0000256" key="4">
    <source>
        <dbReference type="ARBA" id="ARBA00013191"/>
    </source>
</evidence>
<accession>A0A246GLZ4</accession>
<evidence type="ECO:0000256" key="5">
    <source>
        <dbReference type="ARBA" id="ARBA00022490"/>
    </source>
</evidence>
<keyword evidence="9" id="KW-0443">Lipid metabolism</keyword>
<organism evidence="19 20">
    <name type="scientific">Flavobacterium davisii</name>
    <dbReference type="NCBI Taxonomy" id="2906077"/>
    <lineage>
        <taxon>Bacteria</taxon>
        <taxon>Pseudomonadati</taxon>
        <taxon>Bacteroidota</taxon>
        <taxon>Flavobacteriia</taxon>
        <taxon>Flavobacteriales</taxon>
        <taxon>Flavobacteriaceae</taxon>
        <taxon>Flavobacterium</taxon>
    </lineage>
</organism>
<keyword evidence="7 17" id="KW-0808">Transferase</keyword>
<keyword evidence="8" id="KW-0276">Fatty acid metabolism</keyword>
<keyword evidence="6" id="KW-0444">Lipid biosynthesis</keyword>
<evidence type="ECO:0000256" key="6">
    <source>
        <dbReference type="ARBA" id="ARBA00022516"/>
    </source>
</evidence>
<dbReference type="Pfam" id="PF00109">
    <property type="entry name" value="ketoacyl-synt"/>
    <property type="match status" value="1"/>
</dbReference>
<evidence type="ECO:0000256" key="3">
    <source>
        <dbReference type="ARBA" id="ARBA00011738"/>
    </source>
</evidence>
<evidence type="ECO:0000313" key="19">
    <source>
        <dbReference type="EMBL" id="OWP85360.1"/>
    </source>
</evidence>